<evidence type="ECO:0000256" key="2">
    <source>
        <dbReference type="ARBA" id="ARBA00022598"/>
    </source>
</evidence>
<keyword evidence="2 8" id="KW-0436">Ligase</keyword>
<comment type="catalytic activity">
    <reaction evidence="7 8">
        <text>tRNA(Trp) + L-tryptophan + ATP = L-tryptophyl-tRNA(Trp) + AMP + diphosphate + H(+)</text>
        <dbReference type="Rhea" id="RHEA:24080"/>
        <dbReference type="Rhea" id="RHEA-COMP:9671"/>
        <dbReference type="Rhea" id="RHEA-COMP:9705"/>
        <dbReference type="ChEBI" id="CHEBI:15378"/>
        <dbReference type="ChEBI" id="CHEBI:30616"/>
        <dbReference type="ChEBI" id="CHEBI:33019"/>
        <dbReference type="ChEBI" id="CHEBI:57912"/>
        <dbReference type="ChEBI" id="CHEBI:78442"/>
        <dbReference type="ChEBI" id="CHEBI:78535"/>
        <dbReference type="ChEBI" id="CHEBI:456215"/>
        <dbReference type="EC" id="6.1.1.2"/>
    </reaction>
</comment>
<comment type="subcellular location">
    <subcellularLocation>
        <location evidence="8">Cytoplasm</location>
    </subcellularLocation>
</comment>
<dbReference type="NCBIfam" id="TIGR00233">
    <property type="entry name" value="trpS"/>
    <property type="match status" value="1"/>
</dbReference>
<proteinExistence type="inferred from homology"/>
<evidence type="ECO:0000313" key="11">
    <source>
        <dbReference type="Proteomes" id="UP000318384"/>
    </source>
</evidence>
<keyword evidence="5 8" id="KW-0648">Protein biosynthesis</keyword>
<dbReference type="SUPFAM" id="SSF52374">
    <property type="entry name" value="Nucleotidylyl transferase"/>
    <property type="match status" value="1"/>
</dbReference>
<dbReference type="Gene3D" id="3.40.50.620">
    <property type="entry name" value="HUPs"/>
    <property type="match status" value="1"/>
</dbReference>
<feature type="binding site" evidence="8">
    <location>
        <begin position="189"/>
        <end position="193"/>
    </location>
    <ligand>
        <name>ATP</name>
        <dbReference type="ChEBI" id="CHEBI:30616"/>
    </ligand>
</feature>
<dbReference type="GO" id="GO:0004830">
    <property type="term" value="F:tryptophan-tRNA ligase activity"/>
    <property type="evidence" value="ECO:0007669"/>
    <property type="project" value="UniProtKB-UniRule"/>
</dbReference>
<reference evidence="10 11" key="1">
    <citation type="submission" date="2019-03" db="EMBL/GenBank/DDBJ databases">
        <title>Deep-cultivation of Planctomycetes and their phenomic and genomic characterization uncovers novel biology.</title>
        <authorList>
            <person name="Wiegand S."/>
            <person name="Jogler M."/>
            <person name="Boedeker C."/>
            <person name="Pinto D."/>
            <person name="Vollmers J."/>
            <person name="Rivas-Marin E."/>
            <person name="Kohn T."/>
            <person name="Peeters S.H."/>
            <person name="Heuer A."/>
            <person name="Rast P."/>
            <person name="Oberbeckmann S."/>
            <person name="Bunk B."/>
            <person name="Jeske O."/>
            <person name="Meyerdierks A."/>
            <person name="Storesund J.E."/>
            <person name="Kallscheuer N."/>
            <person name="Luecker S."/>
            <person name="Lage O.M."/>
            <person name="Pohl T."/>
            <person name="Merkel B.J."/>
            <person name="Hornburger P."/>
            <person name="Mueller R.-W."/>
            <person name="Bruemmer F."/>
            <person name="Labrenz M."/>
            <person name="Spormann A.M."/>
            <person name="Op den Camp H."/>
            <person name="Overmann J."/>
            <person name="Amann R."/>
            <person name="Jetten M.S.M."/>
            <person name="Mascher T."/>
            <person name="Medema M.H."/>
            <person name="Devos D.P."/>
            <person name="Kaster A.-K."/>
            <person name="Ovreas L."/>
            <person name="Rohde M."/>
            <person name="Galperin M.Y."/>
            <person name="Jogler C."/>
        </authorList>
    </citation>
    <scope>NUCLEOTIDE SEQUENCE [LARGE SCALE GENOMIC DNA]</scope>
    <source>
        <strain evidence="10 11">V202</strain>
    </source>
</reference>
<keyword evidence="4 8" id="KW-0067">ATP-binding</keyword>
<evidence type="ECO:0000256" key="8">
    <source>
        <dbReference type="HAMAP-Rule" id="MF_00140"/>
    </source>
</evidence>
<keyword evidence="11" id="KW-1185">Reference proteome</keyword>
<evidence type="ECO:0000256" key="9">
    <source>
        <dbReference type="RuleBase" id="RU363036"/>
    </source>
</evidence>
<protein>
    <recommendedName>
        <fullName evidence="8">Tryptophan--tRNA ligase</fullName>
        <ecNumber evidence="8">6.1.1.2</ecNumber>
    </recommendedName>
    <alternativeName>
        <fullName evidence="8">Tryptophanyl-tRNA synthetase</fullName>
        <shortName evidence="8">TrpRS</shortName>
    </alternativeName>
</protein>
<gene>
    <name evidence="8 10" type="primary">trpS</name>
    <name evidence="10" type="ORF">V202x_35600</name>
</gene>
<dbReference type="GO" id="GO:0005524">
    <property type="term" value="F:ATP binding"/>
    <property type="evidence" value="ECO:0007669"/>
    <property type="project" value="UniProtKB-UniRule"/>
</dbReference>
<sequence length="326" mass="36606">MRVLSGIQPTGRFHWGNYFGAIKQYIDLQDNDQAFYFIADLHALTTIRNADQLRQNTQEAAIDLLALGLDPKRATLFRQSDIPEVTSLTWILMTITQMSLLEKCHAYKDKKAKGIAADAGLFTYPVLMAADILLYDSDLVPVGQDQIQHVEVTRDLAQRFNTLFRETITIPESRVLDSSAKVPGIDGEKMSKSYRNVIEIFEPPKKQRKKVMSIKTDSATLEDPKDPDSCSVFALYKLFANESQQAELAARYRAGGMGYGDAKQAVHEAALEYFREARERREQLSADTDTVNDILSEGARTAREKGKEVLERVQSACGLSTTHFSL</sequence>
<comment type="subunit">
    <text evidence="8">Homodimer.</text>
</comment>
<comment type="function">
    <text evidence="8">Catalyzes the attachment of tryptophan to tRNA(Trp).</text>
</comment>
<evidence type="ECO:0000256" key="4">
    <source>
        <dbReference type="ARBA" id="ARBA00022840"/>
    </source>
</evidence>
<dbReference type="GO" id="GO:0006436">
    <property type="term" value="P:tryptophanyl-tRNA aminoacylation"/>
    <property type="evidence" value="ECO:0007669"/>
    <property type="project" value="UniProtKB-UniRule"/>
</dbReference>
<dbReference type="EC" id="6.1.1.2" evidence="8"/>
<dbReference type="Pfam" id="PF00579">
    <property type="entry name" value="tRNA-synt_1b"/>
    <property type="match status" value="1"/>
</dbReference>
<feature type="binding site" evidence="8">
    <location>
        <begin position="8"/>
        <end position="10"/>
    </location>
    <ligand>
        <name>ATP</name>
        <dbReference type="ChEBI" id="CHEBI:30616"/>
    </ligand>
</feature>
<dbReference type="Gene3D" id="1.10.240.10">
    <property type="entry name" value="Tyrosyl-Transfer RNA Synthetase"/>
    <property type="match status" value="1"/>
</dbReference>
<keyword evidence="3 8" id="KW-0547">Nucleotide-binding</keyword>
<organism evidence="10 11">
    <name type="scientific">Gimesia aquarii</name>
    <dbReference type="NCBI Taxonomy" id="2527964"/>
    <lineage>
        <taxon>Bacteria</taxon>
        <taxon>Pseudomonadati</taxon>
        <taxon>Planctomycetota</taxon>
        <taxon>Planctomycetia</taxon>
        <taxon>Planctomycetales</taxon>
        <taxon>Planctomycetaceae</taxon>
        <taxon>Gimesia</taxon>
    </lineage>
</organism>
<feature type="binding site" evidence="8">
    <location>
        <begin position="16"/>
        <end position="17"/>
    </location>
    <ligand>
        <name>ATP</name>
        <dbReference type="ChEBI" id="CHEBI:30616"/>
    </ligand>
</feature>
<dbReference type="InterPro" id="IPR014729">
    <property type="entry name" value="Rossmann-like_a/b/a_fold"/>
</dbReference>
<dbReference type="InterPro" id="IPR002305">
    <property type="entry name" value="aa-tRNA-synth_Ic"/>
</dbReference>
<dbReference type="AlphaFoldDB" id="A0A517WY26"/>
<dbReference type="RefSeq" id="WP_145177563.1">
    <property type="nucleotide sequence ID" value="NZ_CP037422.1"/>
</dbReference>
<dbReference type="PRINTS" id="PR01039">
    <property type="entry name" value="TRNASYNTHTRP"/>
</dbReference>
<dbReference type="HAMAP" id="MF_00140_B">
    <property type="entry name" value="Trp_tRNA_synth_B"/>
    <property type="match status" value="1"/>
</dbReference>
<comment type="similarity">
    <text evidence="1 8 9">Belongs to the class-I aminoacyl-tRNA synthetase family.</text>
</comment>
<name>A0A517WY26_9PLAN</name>
<dbReference type="GO" id="GO:0005829">
    <property type="term" value="C:cytosol"/>
    <property type="evidence" value="ECO:0007669"/>
    <property type="project" value="TreeGrafter"/>
</dbReference>
<evidence type="ECO:0000256" key="5">
    <source>
        <dbReference type="ARBA" id="ARBA00022917"/>
    </source>
</evidence>
<dbReference type="PANTHER" id="PTHR43766">
    <property type="entry name" value="TRYPTOPHAN--TRNA LIGASE, MITOCHONDRIAL"/>
    <property type="match status" value="1"/>
</dbReference>
<feature type="binding site" evidence="8">
    <location>
        <position position="131"/>
    </location>
    <ligand>
        <name>L-tryptophan</name>
        <dbReference type="ChEBI" id="CHEBI:57912"/>
    </ligand>
</feature>
<evidence type="ECO:0000313" key="10">
    <source>
        <dbReference type="EMBL" id="QDU10161.1"/>
    </source>
</evidence>
<evidence type="ECO:0000256" key="7">
    <source>
        <dbReference type="ARBA" id="ARBA00049929"/>
    </source>
</evidence>
<feature type="short sequence motif" description="'HIGH' region" evidence="8">
    <location>
        <begin position="9"/>
        <end position="17"/>
    </location>
</feature>
<dbReference type="InterPro" id="IPR002306">
    <property type="entry name" value="Trp-tRNA-ligase"/>
</dbReference>
<dbReference type="Proteomes" id="UP000318384">
    <property type="component" value="Chromosome"/>
</dbReference>
<dbReference type="InterPro" id="IPR050203">
    <property type="entry name" value="Trp-tRNA_synthetase"/>
</dbReference>
<accession>A0A517WY26</accession>
<feature type="binding site" evidence="8">
    <location>
        <begin position="143"/>
        <end position="145"/>
    </location>
    <ligand>
        <name>ATP</name>
        <dbReference type="ChEBI" id="CHEBI:30616"/>
    </ligand>
</feature>
<dbReference type="CDD" id="cd00806">
    <property type="entry name" value="TrpRS_core"/>
    <property type="match status" value="1"/>
</dbReference>
<dbReference type="OrthoDB" id="9801042at2"/>
<evidence type="ECO:0000256" key="6">
    <source>
        <dbReference type="ARBA" id="ARBA00023146"/>
    </source>
</evidence>
<evidence type="ECO:0000256" key="3">
    <source>
        <dbReference type="ARBA" id="ARBA00022741"/>
    </source>
</evidence>
<feature type="binding site" evidence="8">
    <location>
        <position position="182"/>
    </location>
    <ligand>
        <name>ATP</name>
        <dbReference type="ChEBI" id="CHEBI:30616"/>
    </ligand>
</feature>
<evidence type="ECO:0000256" key="1">
    <source>
        <dbReference type="ARBA" id="ARBA00005594"/>
    </source>
</evidence>
<dbReference type="FunFam" id="1.10.240.10:FF:000005">
    <property type="entry name" value="Tryptophan--tRNA ligase"/>
    <property type="match status" value="1"/>
</dbReference>
<dbReference type="InterPro" id="IPR024109">
    <property type="entry name" value="Trp-tRNA-ligase_bac-type"/>
</dbReference>
<keyword evidence="8" id="KW-0963">Cytoplasm</keyword>
<keyword evidence="6 8" id="KW-0030">Aminoacyl-tRNA synthetase</keyword>
<dbReference type="PANTHER" id="PTHR43766:SF1">
    <property type="entry name" value="TRYPTOPHAN--TRNA LIGASE, MITOCHONDRIAL"/>
    <property type="match status" value="1"/>
</dbReference>
<dbReference type="EMBL" id="CP037422">
    <property type="protein sequence ID" value="QDU10161.1"/>
    <property type="molecule type" value="Genomic_DNA"/>
</dbReference>
<feature type="short sequence motif" description="'KMSKS' region" evidence="8">
    <location>
        <begin position="189"/>
        <end position="193"/>
    </location>
</feature>